<dbReference type="AlphaFoldDB" id="A0ABD0NE13"/>
<reference evidence="2 3" key="1">
    <citation type="submission" date="2024-05" db="EMBL/GenBank/DDBJ databases">
        <title>Genome sequencing and assembly of Indian major carp, Cirrhinus mrigala (Hamilton, 1822).</title>
        <authorList>
            <person name="Mohindra V."/>
            <person name="Chowdhury L.M."/>
            <person name="Lal K."/>
            <person name="Jena J.K."/>
        </authorList>
    </citation>
    <scope>NUCLEOTIDE SEQUENCE [LARGE SCALE GENOMIC DNA]</scope>
    <source>
        <strain evidence="2">CM1030</strain>
        <tissue evidence="2">Blood</tissue>
    </source>
</reference>
<feature type="compositionally biased region" description="Low complexity" evidence="1">
    <location>
        <begin position="161"/>
        <end position="190"/>
    </location>
</feature>
<evidence type="ECO:0000256" key="1">
    <source>
        <dbReference type="SAM" id="MobiDB-lite"/>
    </source>
</evidence>
<feature type="compositionally biased region" description="Pro residues" evidence="1">
    <location>
        <begin position="147"/>
        <end position="160"/>
    </location>
</feature>
<organism evidence="2 3">
    <name type="scientific">Cirrhinus mrigala</name>
    <name type="common">Mrigala</name>
    <dbReference type="NCBI Taxonomy" id="683832"/>
    <lineage>
        <taxon>Eukaryota</taxon>
        <taxon>Metazoa</taxon>
        <taxon>Chordata</taxon>
        <taxon>Craniata</taxon>
        <taxon>Vertebrata</taxon>
        <taxon>Euteleostomi</taxon>
        <taxon>Actinopterygii</taxon>
        <taxon>Neopterygii</taxon>
        <taxon>Teleostei</taxon>
        <taxon>Ostariophysi</taxon>
        <taxon>Cypriniformes</taxon>
        <taxon>Cyprinidae</taxon>
        <taxon>Labeoninae</taxon>
        <taxon>Labeonini</taxon>
        <taxon>Cirrhinus</taxon>
    </lineage>
</organism>
<feature type="non-terminal residue" evidence="2">
    <location>
        <position position="1"/>
    </location>
</feature>
<comment type="caution">
    <text evidence="2">The sequence shown here is derived from an EMBL/GenBank/DDBJ whole genome shotgun (WGS) entry which is preliminary data.</text>
</comment>
<dbReference type="Proteomes" id="UP001529510">
    <property type="component" value="Unassembled WGS sequence"/>
</dbReference>
<protein>
    <submittedName>
        <fullName evidence="2">Uncharacterized protein</fullName>
    </submittedName>
</protein>
<dbReference type="EMBL" id="JAMKFB020000022">
    <property type="protein sequence ID" value="KAL0159862.1"/>
    <property type="molecule type" value="Genomic_DNA"/>
</dbReference>
<sequence>LNPFGGMPNVPMSQAPMATRAASPINHQQININQVPTMNMSPTRMPPTQSMLGAHGGNMVAQTPNQTPFMAQPQFPANTNAMNVNMGQPNAQAAVSQSDVIAHDDVPSKLVLSLLVCVRSLLPQQQPNANLSLNALGPLAPTLGCPAPPQAPLRATPPPNATASTTNLPAALQPSQASTPTPAPAQGTPPHMQPQTELPLPAQQHPGTP</sequence>
<evidence type="ECO:0000313" key="2">
    <source>
        <dbReference type="EMBL" id="KAL0159862.1"/>
    </source>
</evidence>
<accession>A0ABD0NE13</accession>
<feature type="non-terminal residue" evidence="2">
    <location>
        <position position="209"/>
    </location>
</feature>
<proteinExistence type="predicted"/>
<gene>
    <name evidence="2" type="ORF">M9458_043587</name>
</gene>
<name>A0ABD0NE13_CIRMR</name>
<feature type="region of interest" description="Disordered" evidence="1">
    <location>
        <begin position="147"/>
        <end position="209"/>
    </location>
</feature>
<keyword evidence="3" id="KW-1185">Reference proteome</keyword>
<evidence type="ECO:0000313" key="3">
    <source>
        <dbReference type="Proteomes" id="UP001529510"/>
    </source>
</evidence>